<name>A0AA37F8Q9_9ARCH</name>
<dbReference type="NCBIfam" id="NF002270">
    <property type="entry name" value="PRK01202.1"/>
    <property type="match status" value="1"/>
</dbReference>
<gene>
    <name evidence="3 6" type="primary">gcvH</name>
    <name evidence="6" type="ORF">GCM10007108_01950</name>
</gene>
<feature type="modified residue" description="N6-lipoyllysine" evidence="3 4">
    <location>
        <position position="65"/>
    </location>
</feature>
<dbReference type="InterPro" id="IPR033753">
    <property type="entry name" value="GCV_H/Fam206"/>
</dbReference>
<dbReference type="Gene3D" id="2.40.50.100">
    <property type="match status" value="1"/>
</dbReference>
<protein>
    <recommendedName>
        <fullName evidence="3">Probable glycine cleavage system H protein</fullName>
    </recommendedName>
</protein>
<comment type="caution">
    <text evidence="6">The sequence shown here is derived from an EMBL/GenBank/DDBJ whole genome shotgun (WGS) entry which is preliminary data.</text>
</comment>
<dbReference type="EMBL" id="BMNY01000001">
    <property type="protein sequence ID" value="GGM67490.1"/>
    <property type="molecule type" value="Genomic_DNA"/>
</dbReference>
<dbReference type="AlphaFoldDB" id="A0AA37F8Q9"/>
<evidence type="ECO:0000256" key="4">
    <source>
        <dbReference type="PIRSR" id="PIRSR617453-50"/>
    </source>
</evidence>
<dbReference type="PANTHER" id="PTHR11715:SF3">
    <property type="entry name" value="GLYCINE CLEAVAGE SYSTEM H PROTEIN-RELATED"/>
    <property type="match status" value="1"/>
</dbReference>
<comment type="cofactor">
    <cofactor evidence="3">
        <name>(R)-lipoate</name>
        <dbReference type="ChEBI" id="CHEBI:83088"/>
    </cofactor>
    <text evidence="3">Binds 1 lipoyl cofactor covalently.</text>
</comment>
<evidence type="ECO:0000313" key="6">
    <source>
        <dbReference type="EMBL" id="GGM67490.1"/>
    </source>
</evidence>
<dbReference type="HAMAP" id="MF_00272">
    <property type="entry name" value="GcvH"/>
    <property type="match status" value="1"/>
</dbReference>
<organism evidence="6 7">
    <name type="scientific">Thermogymnomonas acidicola</name>
    <dbReference type="NCBI Taxonomy" id="399579"/>
    <lineage>
        <taxon>Archaea</taxon>
        <taxon>Methanobacteriati</taxon>
        <taxon>Thermoplasmatota</taxon>
        <taxon>Thermoplasmata</taxon>
        <taxon>Thermoplasmatales</taxon>
        <taxon>Thermogymnomonas</taxon>
    </lineage>
</organism>
<dbReference type="GO" id="GO:0019464">
    <property type="term" value="P:glycine decarboxylation via glycine cleavage system"/>
    <property type="evidence" value="ECO:0007669"/>
    <property type="project" value="UniProtKB-UniRule"/>
</dbReference>
<dbReference type="GO" id="GO:0009249">
    <property type="term" value="P:protein lipoylation"/>
    <property type="evidence" value="ECO:0007669"/>
    <property type="project" value="TreeGrafter"/>
</dbReference>
<dbReference type="InterPro" id="IPR011053">
    <property type="entry name" value="Single_hybrid_motif"/>
</dbReference>
<feature type="domain" description="Lipoyl-binding" evidence="5">
    <location>
        <begin position="24"/>
        <end position="105"/>
    </location>
</feature>
<dbReference type="CDD" id="cd06848">
    <property type="entry name" value="GCS_H"/>
    <property type="match status" value="1"/>
</dbReference>
<dbReference type="Proteomes" id="UP000632195">
    <property type="component" value="Unassembled WGS sequence"/>
</dbReference>
<evidence type="ECO:0000313" key="7">
    <source>
        <dbReference type="Proteomes" id="UP000632195"/>
    </source>
</evidence>
<dbReference type="GO" id="GO:0005737">
    <property type="term" value="C:cytoplasm"/>
    <property type="evidence" value="ECO:0007669"/>
    <property type="project" value="TreeGrafter"/>
</dbReference>
<dbReference type="NCBIfam" id="TIGR00527">
    <property type="entry name" value="gcvH"/>
    <property type="match status" value="1"/>
</dbReference>
<comment type="function">
    <text evidence="3">The glycine cleavage system catalyzes the degradation of glycine. The H protein shuttles the methylamine group of glycine from the P protein to the T protein.</text>
</comment>
<reference evidence="6" key="2">
    <citation type="submission" date="2022-09" db="EMBL/GenBank/DDBJ databases">
        <authorList>
            <person name="Sun Q."/>
            <person name="Ohkuma M."/>
        </authorList>
    </citation>
    <scope>NUCLEOTIDE SEQUENCE</scope>
    <source>
        <strain evidence="6">JCM 13583</strain>
    </source>
</reference>
<dbReference type="InterPro" id="IPR000089">
    <property type="entry name" value="Biotin_lipoyl"/>
</dbReference>
<evidence type="ECO:0000256" key="1">
    <source>
        <dbReference type="ARBA" id="ARBA00009249"/>
    </source>
</evidence>
<evidence type="ECO:0000259" key="5">
    <source>
        <dbReference type="PROSITE" id="PS50968"/>
    </source>
</evidence>
<comment type="subunit">
    <text evidence="3">The glycine cleavage system is composed of four proteins: P, T, L and H.</text>
</comment>
<dbReference type="PROSITE" id="PS50968">
    <property type="entry name" value="BIOTINYL_LIPOYL"/>
    <property type="match status" value="1"/>
</dbReference>
<dbReference type="InterPro" id="IPR017453">
    <property type="entry name" value="GCV_H_sub"/>
</dbReference>
<reference evidence="6" key="1">
    <citation type="journal article" date="2014" name="Int. J. Syst. Evol. Microbiol.">
        <title>Complete genome sequence of Corynebacterium casei LMG S-19264T (=DSM 44701T), isolated from a smear-ripened cheese.</title>
        <authorList>
            <consortium name="US DOE Joint Genome Institute (JGI-PGF)"/>
            <person name="Walter F."/>
            <person name="Albersmeier A."/>
            <person name="Kalinowski J."/>
            <person name="Ruckert C."/>
        </authorList>
    </citation>
    <scope>NUCLEOTIDE SEQUENCE</scope>
    <source>
        <strain evidence="6">JCM 13583</strain>
    </source>
</reference>
<sequence>MASKVPENLLYTKTHEWFSVDGDTVTVGITDYAQQQLTDVVYVDLPKKGERKRQGDVLLTVESVKSAEDVFSPVTGEIIEVNESLGKSPELLNKDSYANWLVKMRLEKGFKPQGMSASEYRKFIGEE</sequence>
<keyword evidence="2 3" id="KW-0450">Lipoyl</keyword>
<accession>A0AA37F8Q9</accession>
<dbReference type="PANTHER" id="PTHR11715">
    <property type="entry name" value="GLYCINE CLEAVAGE SYSTEM H PROTEIN"/>
    <property type="match status" value="1"/>
</dbReference>
<proteinExistence type="inferred from homology"/>
<dbReference type="InterPro" id="IPR002930">
    <property type="entry name" value="GCV_H"/>
</dbReference>
<dbReference type="SUPFAM" id="SSF51230">
    <property type="entry name" value="Single hybrid motif"/>
    <property type="match status" value="1"/>
</dbReference>
<comment type="similarity">
    <text evidence="1 3">Belongs to the GcvH family.</text>
</comment>
<dbReference type="RefSeq" id="WP_188679556.1">
    <property type="nucleotide sequence ID" value="NZ_BMNY01000001.1"/>
</dbReference>
<keyword evidence="7" id="KW-1185">Reference proteome</keyword>
<dbReference type="GO" id="GO:0005960">
    <property type="term" value="C:glycine cleavage complex"/>
    <property type="evidence" value="ECO:0007669"/>
    <property type="project" value="InterPro"/>
</dbReference>
<evidence type="ECO:0000256" key="2">
    <source>
        <dbReference type="ARBA" id="ARBA00022823"/>
    </source>
</evidence>
<dbReference type="Pfam" id="PF01597">
    <property type="entry name" value="GCV_H"/>
    <property type="match status" value="1"/>
</dbReference>
<evidence type="ECO:0000256" key="3">
    <source>
        <dbReference type="HAMAP-Rule" id="MF_00272"/>
    </source>
</evidence>